<dbReference type="PANTHER" id="PTHR24349">
    <property type="entry name" value="SERINE/THREONINE-PROTEIN KINASE"/>
    <property type="match status" value="1"/>
</dbReference>
<evidence type="ECO:0000256" key="2">
    <source>
        <dbReference type="ARBA" id="ARBA00022679"/>
    </source>
</evidence>
<keyword evidence="3 6" id="KW-0547">Nucleotide-binding</keyword>
<organism evidence="9 10">
    <name type="scientific">Prorocentrum cordatum</name>
    <dbReference type="NCBI Taxonomy" id="2364126"/>
    <lineage>
        <taxon>Eukaryota</taxon>
        <taxon>Sar</taxon>
        <taxon>Alveolata</taxon>
        <taxon>Dinophyceae</taxon>
        <taxon>Prorocentrales</taxon>
        <taxon>Prorocentraceae</taxon>
        <taxon>Prorocentrum</taxon>
    </lineage>
</organism>
<gene>
    <name evidence="9" type="ORF">PCOR1329_LOCUS75847</name>
</gene>
<sequence>MIQRSDSSAYWDAEAWDPDERVYAGSAQDGCDRFAVERQLSSGGEEVQGPKPAAADGQKGDDPGDDDGKFWDNQVGDAAGFAMPAMLRQLSPVGEFEVKLASAEMPPADGTDYWDTGILGVDAPPAQRPPPAAKSDKGDRPSMKRVDSGSYWFAEQWDPDCRVYTGAEAGQGNHLVAVLESGGEQVFRTWFGGLTSRTLGTEAEIGAPITLAEYMGSSPSVKDLYDIEARSVGAGAFAEVRPGKHRASGTSCVVKALSKIDVGPKYLKAVQDFTYRMLLKASLETPHENLVRYLDFLEGPDHFFVVMEQLEGNDLLGKVEADHPFEEAYVRKVFQQVLVALDHLHCTVGLAHRDVKLANFRFRSGSDSGLALLDLQFCCPADADWDQQACGTPALMAPEVTAKAVQKGLLTATDVWSAGVIFFRLMAKDFPFADQQEMDVVSKLGPEAAALVDRAVGSPKLAGYSGEARDLLRSLLTLEAGQRPTAKQALEHAYFR</sequence>
<accession>A0ABN9XDU8</accession>
<reference evidence="9" key="1">
    <citation type="submission" date="2023-10" db="EMBL/GenBank/DDBJ databases">
        <authorList>
            <person name="Chen Y."/>
            <person name="Shah S."/>
            <person name="Dougan E. K."/>
            <person name="Thang M."/>
            <person name="Chan C."/>
        </authorList>
    </citation>
    <scope>NUCLEOTIDE SEQUENCE [LARGE SCALE GENOMIC DNA]</scope>
</reference>
<feature type="region of interest" description="Disordered" evidence="7">
    <location>
        <begin position="36"/>
        <end position="72"/>
    </location>
</feature>
<dbReference type="EMBL" id="CAUYUJ010020381">
    <property type="protein sequence ID" value="CAK0897774.1"/>
    <property type="molecule type" value="Genomic_DNA"/>
</dbReference>
<evidence type="ECO:0000313" key="9">
    <source>
        <dbReference type="EMBL" id="CAK0897774.1"/>
    </source>
</evidence>
<keyword evidence="5 6" id="KW-0067">ATP-binding</keyword>
<dbReference type="InterPro" id="IPR050205">
    <property type="entry name" value="CDPK_Ser/Thr_kinases"/>
</dbReference>
<comment type="caution">
    <text evidence="9">The sequence shown here is derived from an EMBL/GenBank/DDBJ whole genome shotgun (WGS) entry which is preliminary data.</text>
</comment>
<evidence type="ECO:0000256" key="6">
    <source>
        <dbReference type="PROSITE-ProRule" id="PRU10141"/>
    </source>
</evidence>
<name>A0ABN9XDU8_9DINO</name>
<dbReference type="Proteomes" id="UP001189429">
    <property type="component" value="Unassembled WGS sequence"/>
</dbReference>
<evidence type="ECO:0000256" key="3">
    <source>
        <dbReference type="ARBA" id="ARBA00022741"/>
    </source>
</evidence>
<feature type="compositionally biased region" description="Basic and acidic residues" evidence="7">
    <location>
        <begin position="58"/>
        <end position="70"/>
    </location>
</feature>
<dbReference type="SMART" id="SM00220">
    <property type="entry name" value="S_TKc"/>
    <property type="match status" value="1"/>
</dbReference>
<keyword evidence="10" id="KW-1185">Reference proteome</keyword>
<keyword evidence="1" id="KW-0723">Serine/threonine-protein kinase</keyword>
<dbReference type="InterPro" id="IPR017441">
    <property type="entry name" value="Protein_kinase_ATP_BS"/>
</dbReference>
<feature type="domain" description="Protein kinase" evidence="8">
    <location>
        <begin position="226"/>
        <end position="495"/>
    </location>
</feature>
<evidence type="ECO:0000256" key="1">
    <source>
        <dbReference type="ARBA" id="ARBA00022527"/>
    </source>
</evidence>
<dbReference type="InterPro" id="IPR000719">
    <property type="entry name" value="Prot_kinase_dom"/>
</dbReference>
<feature type="region of interest" description="Disordered" evidence="7">
    <location>
        <begin position="122"/>
        <end position="145"/>
    </location>
</feature>
<dbReference type="SUPFAM" id="SSF56112">
    <property type="entry name" value="Protein kinase-like (PK-like)"/>
    <property type="match status" value="1"/>
</dbReference>
<dbReference type="Pfam" id="PF00069">
    <property type="entry name" value="Pkinase"/>
    <property type="match status" value="1"/>
</dbReference>
<evidence type="ECO:0000256" key="4">
    <source>
        <dbReference type="ARBA" id="ARBA00022777"/>
    </source>
</evidence>
<evidence type="ECO:0000313" key="10">
    <source>
        <dbReference type="Proteomes" id="UP001189429"/>
    </source>
</evidence>
<dbReference type="PROSITE" id="PS50011">
    <property type="entry name" value="PROTEIN_KINASE_DOM"/>
    <property type="match status" value="1"/>
</dbReference>
<keyword evidence="4" id="KW-0418">Kinase</keyword>
<evidence type="ECO:0000259" key="8">
    <source>
        <dbReference type="PROSITE" id="PS50011"/>
    </source>
</evidence>
<evidence type="ECO:0000256" key="5">
    <source>
        <dbReference type="ARBA" id="ARBA00022840"/>
    </source>
</evidence>
<dbReference type="PROSITE" id="PS00107">
    <property type="entry name" value="PROTEIN_KINASE_ATP"/>
    <property type="match status" value="1"/>
</dbReference>
<protein>
    <recommendedName>
        <fullName evidence="8">Protein kinase domain-containing protein</fullName>
    </recommendedName>
</protein>
<proteinExistence type="predicted"/>
<keyword evidence="2" id="KW-0808">Transferase</keyword>
<evidence type="ECO:0000256" key="7">
    <source>
        <dbReference type="SAM" id="MobiDB-lite"/>
    </source>
</evidence>
<feature type="binding site" evidence="6">
    <location>
        <position position="255"/>
    </location>
    <ligand>
        <name>ATP</name>
        <dbReference type="ChEBI" id="CHEBI:30616"/>
    </ligand>
</feature>
<dbReference type="Gene3D" id="1.10.510.10">
    <property type="entry name" value="Transferase(Phosphotransferase) domain 1"/>
    <property type="match status" value="1"/>
</dbReference>
<dbReference type="InterPro" id="IPR011009">
    <property type="entry name" value="Kinase-like_dom_sf"/>
</dbReference>
<feature type="compositionally biased region" description="Basic and acidic residues" evidence="7">
    <location>
        <begin position="134"/>
        <end position="145"/>
    </location>
</feature>